<gene>
    <name evidence="6" type="ORF">NB063_16745</name>
</gene>
<feature type="domain" description="DUF1553" evidence="4">
    <location>
        <begin position="666"/>
        <end position="905"/>
    </location>
</feature>
<evidence type="ECO:0000259" key="3">
    <source>
        <dbReference type="Pfam" id="PF07583"/>
    </source>
</evidence>
<evidence type="ECO:0000259" key="5">
    <source>
        <dbReference type="Pfam" id="PF07635"/>
    </source>
</evidence>
<feature type="signal peptide" evidence="2">
    <location>
        <begin position="1"/>
        <end position="20"/>
    </location>
</feature>
<dbReference type="PANTHER" id="PTHR35889:SF3">
    <property type="entry name" value="F-BOX DOMAIN-CONTAINING PROTEIN"/>
    <property type="match status" value="1"/>
</dbReference>
<dbReference type="InterPro" id="IPR022655">
    <property type="entry name" value="DUF1553"/>
</dbReference>
<evidence type="ECO:0000256" key="2">
    <source>
        <dbReference type="SAM" id="SignalP"/>
    </source>
</evidence>
<organism evidence="6 7">
    <name type="scientific">Aporhodopirellula aestuarii</name>
    <dbReference type="NCBI Taxonomy" id="2950107"/>
    <lineage>
        <taxon>Bacteria</taxon>
        <taxon>Pseudomonadati</taxon>
        <taxon>Planctomycetota</taxon>
        <taxon>Planctomycetia</taxon>
        <taxon>Pirellulales</taxon>
        <taxon>Pirellulaceae</taxon>
        <taxon>Aporhodopirellula</taxon>
    </lineage>
</organism>
<evidence type="ECO:0000259" key="4">
    <source>
        <dbReference type="Pfam" id="PF07587"/>
    </source>
</evidence>
<accession>A0ABT0U629</accession>
<dbReference type="Pfam" id="PF07583">
    <property type="entry name" value="PSCyt2"/>
    <property type="match status" value="1"/>
</dbReference>
<keyword evidence="1" id="KW-0175">Coiled coil</keyword>
<dbReference type="PANTHER" id="PTHR35889">
    <property type="entry name" value="CYCLOINULO-OLIGOSACCHARIDE FRUCTANOTRANSFERASE-RELATED"/>
    <property type="match status" value="1"/>
</dbReference>
<evidence type="ECO:0000313" key="6">
    <source>
        <dbReference type="EMBL" id="MCM2372257.1"/>
    </source>
</evidence>
<keyword evidence="7" id="KW-1185">Reference proteome</keyword>
<dbReference type="InterPro" id="IPR011444">
    <property type="entry name" value="DUF1549"/>
</dbReference>
<evidence type="ECO:0000256" key="1">
    <source>
        <dbReference type="SAM" id="Coils"/>
    </source>
</evidence>
<dbReference type="EMBL" id="JAMQBK010000043">
    <property type="protein sequence ID" value="MCM2372257.1"/>
    <property type="molecule type" value="Genomic_DNA"/>
</dbReference>
<feature type="domain" description="Cytochrome C Planctomycete-type" evidence="5">
    <location>
        <begin position="45"/>
        <end position="100"/>
    </location>
</feature>
<evidence type="ECO:0000313" key="7">
    <source>
        <dbReference type="Proteomes" id="UP001202961"/>
    </source>
</evidence>
<dbReference type="RefSeq" id="WP_250929892.1">
    <property type="nucleotide sequence ID" value="NZ_JAMQBK010000043.1"/>
</dbReference>
<keyword evidence="2" id="KW-0732">Signal</keyword>
<feature type="domain" description="DUF1549" evidence="3">
    <location>
        <begin position="168"/>
        <end position="372"/>
    </location>
</feature>
<feature type="coiled-coil region" evidence="1">
    <location>
        <begin position="391"/>
        <end position="418"/>
    </location>
</feature>
<name>A0ABT0U629_9BACT</name>
<reference evidence="6 7" key="1">
    <citation type="journal article" date="2022" name="Syst. Appl. Microbiol.">
        <title>Rhodopirellula aestuarii sp. nov., a novel member of the genus Rhodopirellula isolated from brackish sediments collected in the Tagus River estuary, Portugal.</title>
        <authorList>
            <person name="Vitorino I.R."/>
            <person name="Klimek D."/>
            <person name="Calusinska M."/>
            <person name="Lobo-da-Cunha A."/>
            <person name="Vasconcelos V."/>
            <person name="Lage O.M."/>
        </authorList>
    </citation>
    <scope>NUCLEOTIDE SEQUENCE [LARGE SCALE GENOMIC DNA]</scope>
    <source>
        <strain evidence="6 7">ICT_H3.1</strain>
    </source>
</reference>
<dbReference type="Proteomes" id="UP001202961">
    <property type="component" value="Unassembled WGS sequence"/>
</dbReference>
<sequence>MQRSLLALACFTLCATTAFAQLDDRELRRERFFEARVRPLLIAKCYECHSDAKQESGLRLDSRSGVLRGGDSGPAAIVRDPAESLLMQAVLYEGLEMPPDAPLEDEEVEVFNKWIMMGLPWPKEAAPAAAALGDQVAINKIAQNHWAFQPIQLPAIPQSQPELPTHNPIDAFVNAKLTEQELSAVPPADRRTLIRRATMDVIGLPPTPDEIAAFVNDKDSDSIAFDKVIDRLLASKHYGERWGRYWLDLARYADTQDWQAQADIRYPFAYTYRDYVIRSLNEDKPYDRFVAEQIAADSLGMPDDAPELAALGFITVGPRFRNDRLERAADQIDVVTRGLMGLTVACARCHDHKYDPIPIEDYYSLYGVMASCEVPDEFPNITGGEIPEELQEDFQRQLAKAQNAMTKYRRELRADAIEKLTKNCKPYFLGYYDMHVGSQMQIRAVVSKRKVEHSAMTPLAAELLKYTRRKNLADHPVWGPWVSVLNQSEAEYKAKRSDSIASWNAKKSKLNPLIRDALIEAAPQTRLDLIVAYAGVFQSVLDAWQQTLKNDPEATELPTGSQEAIWQALLGEDGLFDLNEDAVVNASRLLGSGRRNLGDLEKAIGEVYATHPGAPPKAMVITDKDAPIKPYVMLRGEPARRGDQVPRRFVSIIAGKNAKPFQTGSGRADLAAAIVSPENPLTPRVIVNRVWAKYFDRGLAESADDFGLRSPPPSHPELLDWMSAEFIRNGWSLKWLHRTILSSATYQRSSQPGAEASERDPENVLLSHQNRKRIDFEATRDAMLAVSGTLDRQIGGRSVRLSQTPYPTRRTIYAYIDRVELDPMLRVFDFATPTTSIAERSVTTVPQQSLFVMNHPFVVQCARELASLVHPENESETAAAIDAIYQHVLARNATDDEQRLVRQFLTNAGTVGGERPAVWQYGLGNVDRTHVDFHPLNHWSGQHYQFSSTLPDPQVGYARLTALGGNTPRTTDKATIRRWVSPIQGTVTITGKLTHSRDKGDGVIAKIASDALETVPSWPAFASESETKVEKVDVQVGTVIDFIVEAGKSASNDNFLWSPQIRCIAGPAKGQRWDAAKDFSPPPAPQLDGWEQLAQALMLTNEFFYLD</sequence>
<dbReference type="InterPro" id="IPR011429">
    <property type="entry name" value="Cyt_c_Planctomycete-type"/>
</dbReference>
<proteinExistence type="predicted"/>
<comment type="caution">
    <text evidence="6">The sequence shown here is derived from an EMBL/GenBank/DDBJ whole genome shotgun (WGS) entry which is preliminary data.</text>
</comment>
<feature type="chain" id="PRO_5046427925" evidence="2">
    <location>
        <begin position="21"/>
        <end position="1107"/>
    </location>
</feature>
<protein>
    <submittedName>
        <fullName evidence="6">PSD1 and planctomycete cytochrome C domain-containing protein</fullName>
    </submittedName>
</protein>
<dbReference type="Pfam" id="PF07635">
    <property type="entry name" value="PSCyt1"/>
    <property type="match status" value="1"/>
</dbReference>
<dbReference type="Pfam" id="PF07587">
    <property type="entry name" value="PSD1"/>
    <property type="match status" value="1"/>
</dbReference>